<keyword evidence="10" id="KW-0675">Receptor</keyword>
<dbReference type="SMART" id="SM00369">
    <property type="entry name" value="LRR_TYP"/>
    <property type="match status" value="4"/>
</dbReference>
<dbReference type="InterPro" id="IPR003591">
    <property type="entry name" value="Leu-rich_rpt_typical-subtyp"/>
</dbReference>
<reference evidence="11" key="1">
    <citation type="journal article" date="2023" name="Plant J.">
        <title>Genome sequences and population genomics provide insights into the demographic history, inbreeding, and mutation load of two 'living fossil' tree species of Dipteronia.</title>
        <authorList>
            <person name="Feng Y."/>
            <person name="Comes H.P."/>
            <person name="Chen J."/>
            <person name="Zhu S."/>
            <person name="Lu R."/>
            <person name="Zhang X."/>
            <person name="Li P."/>
            <person name="Qiu J."/>
            <person name="Olsen K.M."/>
            <person name="Qiu Y."/>
        </authorList>
    </citation>
    <scope>NUCLEOTIDE SEQUENCE</scope>
    <source>
        <strain evidence="11">NBL</strain>
    </source>
</reference>
<keyword evidence="8" id="KW-1133">Transmembrane helix</keyword>
<evidence type="ECO:0000256" key="10">
    <source>
        <dbReference type="ARBA" id="ARBA00023170"/>
    </source>
</evidence>
<dbReference type="Proteomes" id="UP001281410">
    <property type="component" value="Unassembled WGS sequence"/>
</dbReference>
<organism evidence="11 12">
    <name type="scientific">Dipteronia sinensis</name>
    <dbReference type="NCBI Taxonomy" id="43782"/>
    <lineage>
        <taxon>Eukaryota</taxon>
        <taxon>Viridiplantae</taxon>
        <taxon>Streptophyta</taxon>
        <taxon>Embryophyta</taxon>
        <taxon>Tracheophyta</taxon>
        <taxon>Spermatophyta</taxon>
        <taxon>Magnoliopsida</taxon>
        <taxon>eudicotyledons</taxon>
        <taxon>Gunneridae</taxon>
        <taxon>Pentapetalae</taxon>
        <taxon>rosids</taxon>
        <taxon>malvids</taxon>
        <taxon>Sapindales</taxon>
        <taxon>Sapindaceae</taxon>
        <taxon>Hippocastanoideae</taxon>
        <taxon>Acereae</taxon>
        <taxon>Dipteronia</taxon>
    </lineage>
</organism>
<evidence type="ECO:0008006" key="13">
    <source>
        <dbReference type="Google" id="ProtNLM"/>
    </source>
</evidence>
<keyword evidence="7" id="KW-0067">ATP-binding</keyword>
<keyword evidence="6" id="KW-0547">Nucleotide-binding</keyword>
<dbReference type="PRINTS" id="PR00019">
    <property type="entry name" value="LEURICHRPT"/>
</dbReference>
<dbReference type="FunFam" id="3.80.10.10:FF:000512">
    <property type="entry name" value="Leucine-rich repeat receptor-like serine/threonine-protein kinase BAM3"/>
    <property type="match status" value="1"/>
</dbReference>
<dbReference type="InterPro" id="IPR001611">
    <property type="entry name" value="Leu-rich_rpt"/>
</dbReference>
<keyword evidence="12" id="KW-1185">Reference proteome</keyword>
<keyword evidence="3" id="KW-0812">Transmembrane</keyword>
<proteinExistence type="predicted"/>
<comment type="subcellular location">
    <subcellularLocation>
        <location evidence="1">Membrane</location>
        <topology evidence="1">Single-pass type I membrane protein</topology>
    </subcellularLocation>
</comment>
<dbReference type="PANTHER" id="PTHR48053">
    <property type="entry name" value="LEUCINE RICH REPEAT FAMILY PROTEIN, EXPRESSED"/>
    <property type="match status" value="1"/>
</dbReference>
<dbReference type="PANTHER" id="PTHR48053:SF126">
    <property type="entry name" value="MDIS1-INTERACTING RECEPTOR LIKE KINASE 2-LIKE ISOFORM X1"/>
    <property type="match status" value="1"/>
</dbReference>
<keyword evidence="2" id="KW-0433">Leucine-rich repeat</keyword>
<keyword evidence="4" id="KW-0732">Signal</keyword>
<evidence type="ECO:0000256" key="1">
    <source>
        <dbReference type="ARBA" id="ARBA00004479"/>
    </source>
</evidence>
<evidence type="ECO:0000256" key="8">
    <source>
        <dbReference type="ARBA" id="ARBA00022989"/>
    </source>
</evidence>
<accession>A0AAD9Z2C5</accession>
<evidence type="ECO:0000256" key="4">
    <source>
        <dbReference type="ARBA" id="ARBA00022729"/>
    </source>
</evidence>
<keyword evidence="9" id="KW-0472">Membrane</keyword>
<dbReference type="InterPro" id="IPR051716">
    <property type="entry name" value="Plant_RL_S/T_kinase"/>
</dbReference>
<dbReference type="FunFam" id="3.80.10.10:FF:000095">
    <property type="entry name" value="LRR receptor-like serine/threonine-protein kinase GSO1"/>
    <property type="match status" value="1"/>
</dbReference>
<evidence type="ECO:0000313" key="12">
    <source>
        <dbReference type="Proteomes" id="UP001281410"/>
    </source>
</evidence>
<dbReference type="SUPFAM" id="SSF52058">
    <property type="entry name" value="L domain-like"/>
    <property type="match status" value="1"/>
</dbReference>
<evidence type="ECO:0000256" key="6">
    <source>
        <dbReference type="ARBA" id="ARBA00022741"/>
    </source>
</evidence>
<dbReference type="Gene3D" id="3.80.10.10">
    <property type="entry name" value="Ribonuclease Inhibitor"/>
    <property type="match status" value="2"/>
</dbReference>
<gene>
    <name evidence="11" type="ORF">Dsin_000204</name>
</gene>
<dbReference type="GO" id="GO:0016020">
    <property type="term" value="C:membrane"/>
    <property type="evidence" value="ECO:0007669"/>
    <property type="project" value="UniProtKB-SubCell"/>
</dbReference>
<protein>
    <recommendedName>
        <fullName evidence="13">Leucine-rich repeat-containing N-terminal plant-type domain-containing protein</fullName>
    </recommendedName>
</protein>
<sequence>MSSGVLSTVIQPDKHHDHTFSASQQHKFTMERNYREPNPCKWEGVQCTGSSITHLSLSRFGLSTSELLPVVCNIGSLQALDVSNNPNDFITTCGEIDGFKLLNFSRNRLVGSLPTFHGFVGLEYLDLSYNNLDGEIGRLELDELVSLKSLNLSRNLFVGSIPTNLGKSKTLEQLELSVNNFSGIIPNQIADFGNLTLIDLSVNRLSGSIPDRIGELSKLEVLILSANNLSGGIPANLSRFAANQNNFSGQIPAGLTGYLKNLDLSYNNLSGLIPTELLSQPNLQTVDLSFNLLEGTIPKDISSSLVRLRLGSNSLSGEILSIKWATLGQLTYLELENNSFTGMIPQQLGSCQHLTLLNLAQNNLTGSRVWCICFRQF</sequence>
<evidence type="ECO:0000256" key="9">
    <source>
        <dbReference type="ARBA" id="ARBA00023136"/>
    </source>
</evidence>
<dbReference type="PROSITE" id="PS51450">
    <property type="entry name" value="LRR"/>
    <property type="match status" value="1"/>
</dbReference>
<keyword evidence="5" id="KW-0677">Repeat</keyword>
<evidence type="ECO:0000256" key="5">
    <source>
        <dbReference type="ARBA" id="ARBA00022737"/>
    </source>
</evidence>
<evidence type="ECO:0000313" key="11">
    <source>
        <dbReference type="EMBL" id="KAK3170384.1"/>
    </source>
</evidence>
<evidence type="ECO:0000256" key="3">
    <source>
        <dbReference type="ARBA" id="ARBA00022692"/>
    </source>
</evidence>
<dbReference type="Pfam" id="PF00560">
    <property type="entry name" value="LRR_1"/>
    <property type="match status" value="8"/>
</dbReference>
<dbReference type="InterPro" id="IPR032675">
    <property type="entry name" value="LRR_dom_sf"/>
</dbReference>
<evidence type="ECO:0000256" key="2">
    <source>
        <dbReference type="ARBA" id="ARBA00022614"/>
    </source>
</evidence>
<comment type="caution">
    <text evidence="11">The sequence shown here is derived from an EMBL/GenBank/DDBJ whole genome shotgun (WGS) entry which is preliminary data.</text>
</comment>
<dbReference type="GO" id="GO:0005524">
    <property type="term" value="F:ATP binding"/>
    <property type="evidence" value="ECO:0007669"/>
    <property type="project" value="UniProtKB-KW"/>
</dbReference>
<name>A0AAD9Z2C5_9ROSI</name>
<dbReference type="AlphaFoldDB" id="A0AAD9Z2C5"/>
<evidence type="ECO:0000256" key="7">
    <source>
        <dbReference type="ARBA" id="ARBA00022840"/>
    </source>
</evidence>
<dbReference type="EMBL" id="JANJYJ010000965">
    <property type="protein sequence ID" value="KAK3170384.1"/>
    <property type="molecule type" value="Genomic_DNA"/>
</dbReference>